<evidence type="ECO:0000259" key="12">
    <source>
        <dbReference type="Pfam" id="PF18913"/>
    </source>
</evidence>
<evidence type="ECO:0000256" key="9">
    <source>
        <dbReference type="HAMAP-Rule" id="MF_01855"/>
    </source>
</evidence>
<keyword evidence="5 9" id="KW-0378">Hydrolase</keyword>
<feature type="domain" description="Fructose-1-6-bisphosphatase class 1 C-terminal" evidence="12">
    <location>
        <begin position="211"/>
        <end position="344"/>
    </location>
</feature>
<dbReference type="GO" id="GO:0006000">
    <property type="term" value="P:fructose metabolic process"/>
    <property type="evidence" value="ECO:0007669"/>
    <property type="project" value="TreeGrafter"/>
</dbReference>
<evidence type="ECO:0000256" key="3">
    <source>
        <dbReference type="ARBA" id="ARBA00022490"/>
    </source>
</evidence>
<dbReference type="PANTHER" id="PTHR11556">
    <property type="entry name" value="FRUCTOSE-1,6-BISPHOSPHATASE-RELATED"/>
    <property type="match status" value="1"/>
</dbReference>
<feature type="binding site" evidence="9">
    <location>
        <position position="104"/>
    </location>
    <ligand>
        <name>Mg(2+)</name>
        <dbReference type="ChEBI" id="CHEBI:18420"/>
        <label>1</label>
    </ligand>
</feature>
<dbReference type="FunFam" id="3.40.190.80:FF:000011">
    <property type="entry name" value="Fructose-1,6-bisphosphatase class 1"/>
    <property type="match status" value="1"/>
</dbReference>
<dbReference type="GO" id="GO:0030388">
    <property type="term" value="P:fructose 1,6-bisphosphate metabolic process"/>
    <property type="evidence" value="ECO:0007669"/>
    <property type="project" value="TreeGrafter"/>
</dbReference>
<name>A0A1I2J1J3_9GAMM</name>
<comment type="cofactor">
    <cofactor evidence="9">
        <name>Mg(2+)</name>
        <dbReference type="ChEBI" id="CHEBI:18420"/>
    </cofactor>
    <text evidence="9">Binds 2 magnesium ions per subunit.</text>
</comment>
<dbReference type="PANTHER" id="PTHR11556:SF35">
    <property type="entry name" value="SEDOHEPTULOSE-1,7-BISPHOSPHATASE, CHLOROPLASTIC"/>
    <property type="match status" value="1"/>
</dbReference>
<dbReference type="SUPFAM" id="SSF56655">
    <property type="entry name" value="Carbohydrate phosphatase"/>
    <property type="match status" value="1"/>
</dbReference>
<dbReference type="GO" id="GO:0005986">
    <property type="term" value="P:sucrose biosynthetic process"/>
    <property type="evidence" value="ECO:0007669"/>
    <property type="project" value="TreeGrafter"/>
</dbReference>
<dbReference type="EC" id="3.1.3.11" evidence="9"/>
<feature type="binding site" evidence="9">
    <location>
        <position position="221"/>
    </location>
    <ligand>
        <name>substrate</name>
    </ligand>
</feature>
<dbReference type="GO" id="GO:0005829">
    <property type="term" value="C:cytosol"/>
    <property type="evidence" value="ECO:0007669"/>
    <property type="project" value="TreeGrafter"/>
</dbReference>
<feature type="binding site" evidence="9">
    <location>
        <position position="126"/>
    </location>
    <ligand>
        <name>Mg(2+)</name>
        <dbReference type="ChEBI" id="CHEBI:18420"/>
        <label>2</label>
    </ligand>
</feature>
<dbReference type="FunFam" id="3.30.540.10:FF:000006">
    <property type="entry name" value="Fructose-1,6-bisphosphatase class 1"/>
    <property type="match status" value="1"/>
</dbReference>
<dbReference type="InterPro" id="IPR044015">
    <property type="entry name" value="FBPase_C_dom"/>
</dbReference>
<feature type="binding site" evidence="9">
    <location>
        <position position="293"/>
    </location>
    <ligand>
        <name>Mg(2+)</name>
        <dbReference type="ChEBI" id="CHEBI:18420"/>
        <label>2</label>
    </ligand>
</feature>
<reference evidence="13 14" key="1">
    <citation type="submission" date="2016-10" db="EMBL/GenBank/DDBJ databases">
        <authorList>
            <person name="de Groot N.N."/>
        </authorList>
    </citation>
    <scope>NUCLEOTIDE SEQUENCE [LARGE SCALE GENOMIC DNA]</scope>
    <source>
        <strain evidence="13 14">DSM 23609</strain>
    </source>
</reference>
<dbReference type="GO" id="GO:0000287">
    <property type="term" value="F:magnesium ion binding"/>
    <property type="evidence" value="ECO:0007669"/>
    <property type="project" value="UniProtKB-UniRule"/>
</dbReference>
<dbReference type="OrthoDB" id="9806756at2"/>
<feature type="binding site" evidence="9">
    <location>
        <begin position="129"/>
        <end position="132"/>
    </location>
    <ligand>
        <name>substrate</name>
    </ligand>
</feature>
<comment type="subcellular location">
    <subcellularLocation>
        <location evidence="9">Cytoplasm</location>
    </subcellularLocation>
</comment>
<comment type="caution">
    <text evidence="9">Lacks conserved residue(s) required for the propagation of feature annotation.</text>
</comment>
<feature type="binding site" evidence="9">
    <location>
        <position position="129"/>
    </location>
    <ligand>
        <name>Mg(2+)</name>
        <dbReference type="ChEBI" id="CHEBI:18420"/>
        <label>2</label>
    </ligand>
</feature>
<dbReference type="GO" id="GO:0042132">
    <property type="term" value="F:fructose 1,6-bisphosphate 1-phosphatase activity"/>
    <property type="evidence" value="ECO:0007669"/>
    <property type="project" value="UniProtKB-UniRule"/>
</dbReference>
<dbReference type="InterPro" id="IPR028343">
    <property type="entry name" value="FBPtase"/>
</dbReference>
<proteinExistence type="inferred from homology"/>
<dbReference type="Pfam" id="PF00316">
    <property type="entry name" value="FBPase"/>
    <property type="match status" value="1"/>
</dbReference>
<accession>A0A1I2J1J3</accession>
<keyword evidence="7 9" id="KW-0119">Carbohydrate metabolism</keyword>
<evidence type="ECO:0000256" key="7">
    <source>
        <dbReference type="ARBA" id="ARBA00023277"/>
    </source>
</evidence>
<gene>
    <name evidence="9" type="primary">fbp</name>
    <name evidence="13" type="ORF">SAMN04488120_105144</name>
</gene>
<dbReference type="HAMAP" id="MF_01855">
    <property type="entry name" value="FBPase_class1"/>
    <property type="match status" value="1"/>
</dbReference>
<evidence type="ECO:0000313" key="14">
    <source>
        <dbReference type="Proteomes" id="UP000199771"/>
    </source>
</evidence>
<evidence type="ECO:0000256" key="5">
    <source>
        <dbReference type="ARBA" id="ARBA00022801"/>
    </source>
</evidence>
<keyword evidence="3 9" id="KW-0963">Cytoplasm</keyword>
<evidence type="ECO:0000256" key="2">
    <source>
        <dbReference type="ARBA" id="ARBA00010941"/>
    </source>
</evidence>
<evidence type="ECO:0000259" key="11">
    <source>
        <dbReference type="Pfam" id="PF00316"/>
    </source>
</evidence>
<dbReference type="EMBL" id="FOOC01000005">
    <property type="protein sequence ID" value="SFF48525.1"/>
    <property type="molecule type" value="Genomic_DNA"/>
</dbReference>
<comment type="pathway">
    <text evidence="8">Carbohydrate biosynthesis.</text>
</comment>
<feature type="binding site" evidence="9">
    <location>
        <position position="128"/>
    </location>
    <ligand>
        <name>Mg(2+)</name>
        <dbReference type="ChEBI" id="CHEBI:18420"/>
        <label>1</label>
    </ligand>
</feature>
<dbReference type="CDD" id="cd00354">
    <property type="entry name" value="FBPase"/>
    <property type="match status" value="1"/>
</dbReference>
<dbReference type="Gene3D" id="3.30.540.10">
    <property type="entry name" value="Fructose-1,6-Bisphosphatase, subunit A, domain 1"/>
    <property type="match status" value="1"/>
</dbReference>
<dbReference type="GO" id="GO:0006002">
    <property type="term" value="P:fructose 6-phosphate metabolic process"/>
    <property type="evidence" value="ECO:0007669"/>
    <property type="project" value="TreeGrafter"/>
</dbReference>
<dbReference type="NCBIfam" id="NF006780">
    <property type="entry name" value="PRK09293.1-4"/>
    <property type="match status" value="1"/>
</dbReference>
<dbReference type="NCBIfam" id="NF006778">
    <property type="entry name" value="PRK09293.1-1"/>
    <property type="match status" value="1"/>
</dbReference>
<dbReference type="InterPro" id="IPR033391">
    <property type="entry name" value="FBPase_N"/>
</dbReference>
<dbReference type="PIRSF" id="PIRSF500210">
    <property type="entry name" value="FBPtase"/>
    <property type="match status" value="1"/>
</dbReference>
<keyword evidence="14" id="KW-1185">Reference proteome</keyword>
<dbReference type="RefSeq" id="WP_091533422.1">
    <property type="nucleotide sequence ID" value="NZ_FOOC01000005.1"/>
</dbReference>
<keyword evidence="6 9" id="KW-0460">Magnesium</keyword>
<comment type="catalytic activity">
    <reaction evidence="1 9">
        <text>beta-D-fructose 1,6-bisphosphate + H2O = beta-D-fructose 6-phosphate + phosphate</text>
        <dbReference type="Rhea" id="RHEA:11064"/>
        <dbReference type="ChEBI" id="CHEBI:15377"/>
        <dbReference type="ChEBI" id="CHEBI:32966"/>
        <dbReference type="ChEBI" id="CHEBI:43474"/>
        <dbReference type="ChEBI" id="CHEBI:57634"/>
        <dbReference type="EC" id="3.1.3.11"/>
    </reaction>
</comment>
<feature type="domain" description="Fructose-1-6-bisphosphatase class I N-terminal" evidence="11">
    <location>
        <begin position="19"/>
        <end position="206"/>
    </location>
</feature>
<dbReference type="NCBIfam" id="NF006779">
    <property type="entry name" value="PRK09293.1-3"/>
    <property type="match status" value="1"/>
</dbReference>
<evidence type="ECO:0000256" key="4">
    <source>
        <dbReference type="ARBA" id="ARBA00022723"/>
    </source>
</evidence>
<dbReference type="InterPro" id="IPR000146">
    <property type="entry name" value="FBPase_class-1"/>
</dbReference>
<comment type="subunit">
    <text evidence="9">Homotetramer.</text>
</comment>
<evidence type="ECO:0000256" key="10">
    <source>
        <dbReference type="RuleBase" id="RU000508"/>
    </source>
</evidence>
<sequence>MSPVQAAGTHRGTRETGISLTRYLIEEQRAGHVCADLRLLIEVVARACKSISHAVSKGALGNVLGDAGTDNVQGEAQKKLDVLSNEILIEANEWGGHLAALASEEMDHCQAIPNVYPKGNYLLLFDPLDGSSNIDVNISVGTIFSVLRCPDGVTQPTDEHFLQPGTAQVAAGYTVYGPSTVLVLTVGHGTHAFTLDREQGGFVMTQRDIRIPEETQEFAVNMSNMRHWYPPMRRYVEDLLAGKTGPRGKDFNMRWVASMVADVHRILTRGGIFIYPRDTKDPDKPGKLRLMYEANPMAFVVEQAGGAATNGYERLLDIQPSKLHQRVAVFLGSKNEVAVATRYHREAQPA</sequence>
<dbReference type="Gene3D" id="3.40.190.80">
    <property type="match status" value="1"/>
</dbReference>
<feature type="binding site" evidence="9">
    <location>
        <position position="126"/>
    </location>
    <ligand>
        <name>Mg(2+)</name>
        <dbReference type="ChEBI" id="CHEBI:18420"/>
        <label>1</label>
    </ligand>
</feature>
<evidence type="ECO:0000256" key="1">
    <source>
        <dbReference type="ARBA" id="ARBA00001273"/>
    </source>
</evidence>
<comment type="similarity">
    <text evidence="2 9 10">Belongs to the FBPase class 1 family.</text>
</comment>
<feature type="binding site" evidence="9">
    <location>
        <position position="287"/>
    </location>
    <ligand>
        <name>substrate</name>
    </ligand>
</feature>
<dbReference type="STRING" id="1076937.SAMN04488120_105144"/>
<evidence type="ECO:0000313" key="13">
    <source>
        <dbReference type="EMBL" id="SFF48525.1"/>
    </source>
</evidence>
<keyword evidence="4 9" id="KW-0479">Metal-binding</keyword>
<dbReference type="PIRSF" id="PIRSF000904">
    <property type="entry name" value="FBPtase_SBPase"/>
    <property type="match status" value="1"/>
</dbReference>
<evidence type="ECO:0000256" key="8">
    <source>
        <dbReference type="ARBA" id="ARBA00024331"/>
    </source>
</evidence>
<dbReference type="PRINTS" id="PR00115">
    <property type="entry name" value="F16BPHPHTASE"/>
</dbReference>
<dbReference type="Proteomes" id="UP000199771">
    <property type="component" value="Unassembled WGS sequence"/>
</dbReference>
<evidence type="ECO:0000256" key="6">
    <source>
        <dbReference type="ARBA" id="ARBA00022842"/>
    </source>
</evidence>
<dbReference type="AlphaFoldDB" id="A0A1I2J1J3"/>
<dbReference type="GO" id="GO:0006094">
    <property type="term" value="P:gluconeogenesis"/>
    <property type="evidence" value="ECO:0007669"/>
    <property type="project" value="UniProtKB-UniRule"/>
</dbReference>
<protein>
    <recommendedName>
        <fullName evidence="9">Fructose-1,6-bisphosphatase class 1</fullName>
        <shortName evidence="9">FBPase class 1</shortName>
        <ecNumber evidence="9">3.1.3.11</ecNumber>
    </recommendedName>
    <alternativeName>
        <fullName evidence="9">D-fructose-1,6-bisphosphate 1-phosphohydrolase class 1</fullName>
    </alternativeName>
</protein>
<organism evidence="13 14">
    <name type="scientific">Fontimonas thermophila</name>
    <dbReference type="NCBI Taxonomy" id="1076937"/>
    <lineage>
        <taxon>Bacteria</taxon>
        <taxon>Pseudomonadati</taxon>
        <taxon>Pseudomonadota</taxon>
        <taxon>Gammaproteobacteria</taxon>
        <taxon>Nevskiales</taxon>
        <taxon>Nevskiaceae</taxon>
        <taxon>Fontimonas</taxon>
    </lineage>
</organism>
<dbReference type="Pfam" id="PF18913">
    <property type="entry name" value="FBPase_C"/>
    <property type="match status" value="1"/>
</dbReference>